<reference evidence="1 2" key="1">
    <citation type="journal article" date="2013" name="Genome Announc.">
        <title>Draft Genome Sequence for Desulfovibrio africanus Strain PCS.</title>
        <authorList>
            <person name="Brown S.D."/>
            <person name="Utturkar S.M."/>
            <person name="Arkin A.P."/>
            <person name="Deutschbauer A.M."/>
            <person name="Elias D.A."/>
            <person name="Hazen T.C."/>
            <person name="Chakraborty R."/>
        </authorList>
    </citation>
    <scope>NUCLEOTIDE SEQUENCE [LARGE SCALE GENOMIC DNA]</scope>
    <source>
        <strain evidence="1 2">PCS</strain>
    </source>
</reference>
<evidence type="ECO:0000313" key="2">
    <source>
        <dbReference type="Proteomes" id="UP000011922"/>
    </source>
</evidence>
<dbReference type="Proteomes" id="UP000011922">
    <property type="component" value="Unassembled WGS sequence"/>
</dbReference>
<dbReference type="AlphaFoldDB" id="M5PT85"/>
<name>M5PT85_DESAF</name>
<evidence type="ECO:0000313" key="1">
    <source>
        <dbReference type="EMBL" id="EMG37324.1"/>
    </source>
</evidence>
<dbReference type="GO" id="GO:0005737">
    <property type="term" value="C:cytoplasm"/>
    <property type="evidence" value="ECO:0007669"/>
    <property type="project" value="InterPro"/>
</dbReference>
<proteinExistence type="predicted"/>
<comment type="caution">
    <text evidence="1">The sequence shown here is derived from an EMBL/GenBank/DDBJ whole genome shotgun (WGS) entry which is preliminary data.</text>
</comment>
<dbReference type="PATRIC" id="fig|1262666.3.peg.1858"/>
<protein>
    <recommendedName>
        <fullName evidence="3">Sulfur relay protein TusB/DsrH</fullName>
    </recommendedName>
</protein>
<sequence>MIFFINKSDERMLERLRQIGGDEEKVLVLAGDGVVLASPFWQDRLTSLDVEEVYAVKDDVEARNAELSGDCRAVGYDKLVDLLLSGEQVVSL</sequence>
<dbReference type="EMBL" id="AOSV01000019">
    <property type="protein sequence ID" value="EMG37324.1"/>
    <property type="molecule type" value="Genomic_DNA"/>
</dbReference>
<dbReference type="Pfam" id="PF04077">
    <property type="entry name" value="DsrH"/>
    <property type="match status" value="1"/>
</dbReference>
<accession>M5PT85</accession>
<dbReference type="InterPro" id="IPR027396">
    <property type="entry name" value="DsrEFH-like"/>
</dbReference>
<gene>
    <name evidence="1" type="ORF">PCS_01835</name>
</gene>
<dbReference type="RefSeq" id="WP_005986397.1">
    <property type="nucleotide sequence ID" value="NZ_AOSV01000019.1"/>
</dbReference>
<organism evidence="1 2">
    <name type="scientific">Desulfocurvibacter africanus PCS</name>
    <dbReference type="NCBI Taxonomy" id="1262666"/>
    <lineage>
        <taxon>Bacteria</taxon>
        <taxon>Pseudomonadati</taxon>
        <taxon>Thermodesulfobacteriota</taxon>
        <taxon>Desulfovibrionia</taxon>
        <taxon>Desulfovibrionales</taxon>
        <taxon>Desulfovibrionaceae</taxon>
        <taxon>Desulfocurvibacter</taxon>
    </lineage>
</organism>
<dbReference type="GO" id="GO:0002143">
    <property type="term" value="P:tRNA wobble position uridine thiolation"/>
    <property type="evidence" value="ECO:0007669"/>
    <property type="project" value="InterPro"/>
</dbReference>
<dbReference type="Gene3D" id="3.40.1260.10">
    <property type="entry name" value="DsrEFH-like"/>
    <property type="match status" value="1"/>
</dbReference>
<evidence type="ECO:0008006" key="3">
    <source>
        <dbReference type="Google" id="ProtNLM"/>
    </source>
</evidence>
<dbReference type="InterPro" id="IPR007215">
    <property type="entry name" value="Sulphur_relay_TusB/DsrH"/>
</dbReference>
<dbReference type="SUPFAM" id="SSF75169">
    <property type="entry name" value="DsrEFH-like"/>
    <property type="match status" value="1"/>
</dbReference>